<dbReference type="Pfam" id="PF00535">
    <property type="entry name" value="Glycos_transf_2"/>
    <property type="match status" value="1"/>
</dbReference>
<keyword evidence="6" id="KW-0812">Transmembrane</keyword>
<dbReference type="PANTHER" id="PTHR43646">
    <property type="entry name" value="GLYCOSYLTRANSFERASE"/>
    <property type="match status" value="1"/>
</dbReference>
<keyword evidence="2" id="KW-1003">Cell membrane</keyword>
<dbReference type="InterPro" id="IPR001173">
    <property type="entry name" value="Glyco_trans_2-like"/>
</dbReference>
<proteinExistence type="predicted"/>
<dbReference type="PANTHER" id="PTHR43646:SF2">
    <property type="entry name" value="GLYCOSYLTRANSFERASE 2-LIKE DOMAIN-CONTAINING PROTEIN"/>
    <property type="match status" value="1"/>
</dbReference>
<dbReference type="EC" id="2.4.-.-" evidence="8"/>
<sequence>MKVTIGIKALNEAAHIEASVRSALAAVAPLGGRVVLADSGSRDATTDIARPLDVRVVQLADPGDASCGAGAQLAYQYAEGEYFCLIDGDMTLVPGFLEAGLAYLEVHPDVAGVGGEVIERNLSTLEFQIRAAAVRDEAHRREGLVDRLDGGGIYRMAAIRQVGYFSDRNLGSFEEFELAARLDAAGWKLARIDVPAIEHSGHSGSSYPLLLRRLTSGQLSGAGQVLRSALGRRQLPFVLTRLKHVRAAMTIWAWWCACVACGVFAPLALPALLLGPCAFLVWRRGSLRLGIFSFCQWNLVAVGIIAGLLRSRVPPDRPVPAVELSPQSKP</sequence>
<evidence type="ECO:0000313" key="9">
    <source>
        <dbReference type="Proteomes" id="UP001427805"/>
    </source>
</evidence>
<gene>
    <name evidence="8" type="ORF">TPR58_12950</name>
</gene>
<comment type="subcellular location">
    <subcellularLocation>
        <location evidence="1">Cell membrane</location>
    </subcellularLocation>
</comment>
<evidence type="ECO:0000256" key="5">
    <source>
        <dbReference type="ARBA" id="ARBA00023136"/>
    </source>
</evidence>
<feature type="transmembrane region" description="Helical" evidence="6">
    <location>
        <begin position="289"/>
        <end position="309"/>
    </location>
</feature>
<evidence type="ECO:0000256" key="2">
    <source>
        <dbReference type="ARBA" id="ARBA00022475"/>
    </source>
</evidence>
<comment type="caution">
    <text evidence="8">The sequence shown here is derived from an EMBL/GenBank/DDBJ whole genome shotgun (WGS) entry which is preliminary data.</text>
</comment>
<evidence type="ECO:0000259" key="7">
    <source>
        <dbReference type="Pfam" id="PF00535"/>
    </source>
</evidence>
<keyword evidence="4 8" id="KW-0808">Transferase</keyword>
<evidence type="ECO:0000256" key="3">
    <source>
        <dbReference type="ARBA" id="ARBA00022676"/>
    </source>
</evidence>
<feature type="transmembrane region" description="Helical" evidence="6">
    <location>
        <begin position="252"/>
        <end position="282"/>
    </location>
</feature>
<dbReference type="Gene3D" id="3.90.550.10">
    <property type="entry name" value="Spore Coat Polysaccharide Biosynthesis Protein SpsA, Chain A"/>
    <property type="match status" value="1"/>
</dbReference>
<evidence type="ECO:0000256" key="6">
    <source>
        <dbReference type="SAM" id="Phobius"/>
    </source>
</evidence>
<keyword evidence="5 6" id="KW-0472">Membrane</keyword>
<organism evidence="8 9">
    <name type="scientific">Sphingomonas rustica</name>
    <dbReference type="NCBI Taxonomy" id="3103142"/>
    <lineage>
        <taxon>Bacteria</taxon>
        <taxon>Pseudomonadati</taxon>
        <taxon>Pseudomonadota</taxon>
        <taxon>Alphaproteobacteria</taxon>
        <taxon>Sphingomonadales</taxon>
        <taxon>Sphingomonadaceae</taxon>
        <taxon>Sphingomonas</taxon>
    </lineage>
</organism>
<dbReference type="EMBL" id="JBDIZK010000007">
    <property type="protein sequence ID" value="MEN3748077.1"/>
    <property type="molecule type" value="Genomic_DNA"/>
</dbReference>
<keyword evidence="9" id="KW-1185">Reference proteome</keyword>
<name>A0ABV0BCF6_9SPHN</name>
<feature type="domain" description="Glycosyltransferase 2-like" evidence="7">
    <location>
        <begin position="5"/>
        <end position="128"/>
    </location>
</feature>
<reference evidence="8 9" key="1">
    <citation type="submission" date="2024-05" db="EMBL/GenBank/DDBJ databases">
        <title>Sphingomonas sp. HF-S3 16S ribosomal RNA gene Genome sequencing and assembly.</title>
        <authorList>
            <person name="Lee H."/>
        </authorList>
    </citation>
    <scope>NUCLEOTIDE SEQUENCE [LARGE SCALE GENOMIC DNA]</scope>
    <source>
        <strain evidence="8 9">HF-S3</strain>
    </source>
</reference>
<protein>
    <submittedName>
        <fullName evidence="8">Glycosyltransferase</fullName>
        <ecNumber evidence="8">2.4.-.-</ecNumber>
    </submittedName>
</protein>
<dbReference type="Proteomes" id="UP001427805">
    <property type="component" value="Unassembled WGS sequence"/>
</dbReference>
<accession>A0ABV0BCF6</accession>
<evidence type="ECO:0000256" key="4">
    <source>
        <dbReference type="ARBA" id="ARBA00022679"/>
    </source>
</evidence>
<dbReference type="SUPFAM" id="SSF53448">
    <property type="entry name" value="Nucleotide-diphospho-sugar transferases"/>
    <property type="match status" value="1"/>
</dbReference>
<keyword evidence="6" id="KW-1133">Transmembrane helix</keyword>
<evidence type="ECO:0000313" key="8">
    <source>
        <dbReference type="EMBL" id="MEN3748077.1"/>
    </source>
</evidence>
<keyword evidence="3 8" id="KW-0328">Glycosyltransferase</keyword>
<dbReference type="GO" id="GO:0016757">
    <property type="term" value="F:glycosyltransferase activity"/>
    <property type="evidence" value="ECO:0007669"/>
    <property type="project" value="UniProtKB-KW"/>
</dbReference>
<evidence type="ECO:0000256" key="1">
    <source>
        <dbReference type="ARBA" id="ARBA00004236"/>
    </source>
</evidence>
<dbReference type="InterPro" id="IPR029044">
    <property type="entry name" value="Nucleotide-diphossugar_trans"/>
</dbReference>